<proteinExistence type="predicted"/>
<keyword evidence="2" id="KW-1185">Reference proteome</keyword>
<dbReference type="EMBL" id="CAAALY010262840">
    <property type="protein sequence ID" value="VEL39878.1"/>
    <property type="molecule type" value="Genomic_DNA"/>
</dbReference>
<sequence length="351" mass="38369">MADLQHAATGSSQLSLANLQSHFLSQASRPSISTESDTPTTLHDFTACSLVSHNDNLSRHQDDSISPADTFSCANLSLLVNKHATNSLLESYSAPLAVVNRNLNKLGNLQQRDKSELDLPQVIVLAEVRVHCKSQQAESSVMAPTTIAMTTQTAKKIATVAVEERTAALLDHKHSKSSKIANISAIVTKSLLNLKPVQAKQFNRAITEILSKFKLSFFPLYLFILVDSERELTSTLGEHDKCFEPPPNYLPMDCDLIINQSLLNSRGDRFGDALSILSSSVVLIALILRGSSADLDKPLIAAVSSIMKKAQGHVLPSLKKGFTPDKVNFKTGYITFNVKINKKFDHVDFAD</sequence>
<accession>A0A448XM21</accession>
<evidence type="ECO:0000313" key="2">
    <source>
        <dbReference type="Proteomes" id="UP000784294"/>
    </source>
</evidence>
<protein>
    <submittedName>
        <fullName evidence="1">Uncharacterized protein</fullName>
    </submittedName>
</protein>
<gene>
    <name evidence="1" type="ORF">PXEA_LOCUS33318</name>
</gene>
<dbReference type="AlphaFoldDB" id="A0A448XM21"/>
<evidence type="ECO:0000313" key="1">
    <source>
        <dbReference type="EMBL" id="VEL39878.1"/>
    </source>
</evidence>
<organism evidence="1 2">
    <name type="scientific">Protopolystoma xenopodis</name>
    <dbReference type="NCBI Taxonomy" id="117903"/>
    <lineage>
        <taxon>Eukaryota</taxon>
        <taxon>Metazoa</taxon>
        <taxon>Spiralia</taxon>
        <taxon>Lophotrochozoa</taxon>
        <taxon>Platyhelminthes</taxon>
        <taxon>Monogenea</taxon>
        <taxon>Polyopisthocotylea</taxon>
        <taxon>Polystomatidea</taxon>
        <taxon>Polystomatidae</taxon>
        <taxon>Protopolystoma</taxon>
    </lineage>
</organism>
<dbReference type="Proteomes" id="UP000784294">
    <property type="component" value="Unassembled WGS sequence"/>
</dbReference>
<name>A0A448XM21_9PLAT</name>
<comment type="caution">
    <text evidence="1">The sequence shown here is derived from an EMBL/GenBank/DDBJ whole genome shotgun (WGS) entry which is preliminary data.</text>
</comment>
<reference evidence="1" key="1">
    <citation type="submission" date="2018-11" db="EMBL/GenBank/DDBJ databases">
        <authorList>
            <consortium name="Pathogen Informatics"/>
        </authorList>
    </citation>
    <scope>NUCLEOTIDE SEQUENCE</scope>
</reference>